<dbReference type="Proteomes" id="UP001189429">
    <property type="component" value="Unassembled WGS sequence"/>
</dbReference>
<sequence>MRERRQWAASLEHTIKHGTFVSVIPPIADTSNDVPHIAPKSAGREGAGEEKRRKREVARARQRWRSKIIFAPLRVADHAWAWHPPAGATPIRKALRVTNAACE</sequence>
<evidence type="ECO:0000313" key="3">
    <source>
        <dbReference type="Proteomes" id="UP001189429"/>
    </source>
</evidence>
<accession>A0ABN9R1B7</accession>
<name>A0ABN9R1B7_9DINO</name>
<gene>
    <name evidence="2" type="ORF">PCOR1329_LOCUS15926</name>
</gene>
<feature type="region of interest" description="Disordered" evidence="1">
    <location>
        <begin position="31"/>
        <end position="58"/>
    </location>
</feature>
<proteinExistence type="predicted"/>
<keyword evidence="3" id="KW-1185">Reference proteome</keyword>
<reference evidence="2" key="1">
    <citation type="submission" date="2023-10" db="EMBL/GenBank/DDBJ databases">
        <authorList>
            <person name="Chen Y."/>
            <person name="Shah S."/>
            <person name="Dougan E. K."/>
            <person name="Thang M."/>
            <person name="Chan C."/>
        </authorList>
    </citation>
    <scope>NUCLEOTIDE SEQUENCE [LARGE SCALE GENOMIC DNA]</scope>
</reference>
<comment type="caution">
    <text evidence="2">The sequence shown here is derived from an EMBL/GenBank/DDBJ whole genome shotgun (WGS) entry which is preliminary data.</text>
</comment>
<protein>
    <submittedName>
        <fullName evidence="2">Uncharacterized protein</fullName>
    </submittedName>
</protein>
<evidence type="ECO:0000256" key="1">
    <source>
        <dbReference type="SAM" id="MobiDB-lite"/>
    </source>
</evidence>
<evidence type="ECO:0000313" key="2">
    <source>
        <dbReference type="EMBL" id="CAK0811247.1"/>
    </source>
</evidence>
<organism evidence="2 3">
    <name type="scientific">Prorocentrum cordatum</name>
    <dbReference type="NCBI Taxonomy" id="2364126"/>
    <lineage>
        <taxon>Eukaryota</taxon>
        <taxon>Sar</taxon>
        <taxon>Alveolata</taxon>
        <taxon>Dinophyceae</taxon>
        <taxon>Prorocentrales</taxon>
        <taxon>Prorocentraceae</taxon>
        <taxon>Prorocentrum</taxon>
    </lineage>
</organism>
<feature type="compositionally biased region" description="Basic and acidic residues" evidence="1">
    <location>
        <begin position="42"/>
        <end position="51"/>
    </location>
</feature>
<dbReference type="EMBL" id="CAUYUJ010004858">
    <property type="protein sequence ID" value="CAK0811247.1"/>
    <property type="molecule type" value="Genomic_DNA"/>
</dbReference>